<dbReference type="InParanoid" id="T1F5G1"/>
<dbReference type="KEGG" id="hro:HELRODRAFT_172517"/>
<dbReference type="EnsemblMetazoa" id="HelroT172517">
    <property type="protein sequence ID" value="HelroP172517"/>
    <property type="gene ID" value="HelroG172517"/>
</dbReference>
<dbReference type="EMBL" id="AMQM01004256">
    <property type="status" value="NOT_ANNOTATED_CDS"/>
    <property type="molecule type" value="Genomic_DNA"/>
</dbReference>
<dbReference type="Proteomes" id="UP000015101">
    <property type="component" value="Unassembled WGS sequence"/>
</dbReference>
<accession>T1F5G1</accession>
<gene>
    <name evidence="3" type="primary">20204060</name>
    <name evidence="2" type="ORF">HELRODRAFT_172517</name>
</gene>
<evidence type="ECO:0000313" key="4">
    <source>
        <dbReference type="Proteomes" id="UP000015101"/>
    </source>
</evidence>
<dbReference type="AlphaFoldDB" id="T1F5G1"/>
<evidence type="ECO:0000313" key="3">
    <source>
        <dbReference type="EnsemblMetazoa" id="HelroP172517"/>
    </source>
</evidence>
<name>T1F5G1_HELRO</name>
<organism evidence="3 4">
    <name type="scientific">Helobdella robusta</name>
    <name type="common">Californian leech</name>
    <dbReference type="NCBI Taxonomy" id="6412"/>
    <lineage>
        <taxon>Eukaryota</taxon>
        <taxon>Metazoa</taxon>
        <taxon>Spiralia</taxon>
        <taxon>Lophotrochozoa</taxon>
        <taxon>Annelida</taxon>
        <taxon>Clitellata</taxon>
        <taxon>Hirudinea</taxon>
        <taxon>Rhynchobdellida</taxon>
        <taxon>Glossiphoniidae</taxon>
        <taxon>Helobdella</taxon>
    </lineage>
</organism>
<evidence type="ECO:0000313" key="2">
    <source>
        <dbReference type="EMBL" id="ESO04174.1"/>
    </source>
</evidence>
<feature type="region of interest" description="Disordered" evidence="1">
    <location>
        <begin position="88"/>
        <end position="107"/>
    </location>
</feature>
<keyword evidence="4" id="KW-1185">Reference proteome</keyword>
<dbReference type="CTD" id="20204060"/>
<proteinExistence type="predicted"/>
<dbReference type="HOGENOM" id="CLU_2212758_0_0_1"/>
<dbReference type="RefSeq" id="XP_009017443.1">
    <property type="nucleotide sequence ID" value="XM_009019195.1"/>
</dbReference>
<reference evidence="4" key="1">
    <citation type="submission" date="2012-12" db="EMBL/GenBank/DDBJ databases">
        <authorList>
            <person name="Hellsten U."/>
            <person name="Grimwood J."/>
            <person name="Chapman J.A."/>
            <person name="Shapiro H."/>
            <person name="Aerts A."/>
            <person name="Otillar R.P."/>
            <person name="Terry A.Y."/>
            <person name="Boore J.L."/>
            <person name="Simakov O."/>
            <person name="Marletaz F."/>
            <person name="Cho S.-J."/>
            <person name="Edsinger-Gonzales E."/>
            <person name="Havlak P."/>
            <person name="Kuo D.-H."/>
            <person name="Larsson T."/>
            <person name="Lv J."/>
            <person name="Arendt D."/>
            <person name="Savage R."/>
            <person name="Osoegawa K."/>
            <person name="de Jong P."/>
            <person name="Lindberg D.R."/>
            <person name="Seaver E.C."/>
            <person name="Weisblat D.A."/>
            <person name="Putnam N.H."/>
            <person name="Grigoriev I.V."/>
            <person name="Rokhsar D.S."/>
        </authorList>
    </citation>
    <scope>NUCLEOTIDE SEQUENCE</scope>
</reference>
<reference evidence="3" key="3">
    <citation type="submission" date="2015-06" db="UniProtKB">
        <authorList>
            <consortium name="EnsemblMetazoa"/>
        </authorList>
    </citation>
    <scope>IDENTIFICATION</scope>
</reference>
<dbReference type="EMBL" id="KB096502">
    <property type="protein sequence ID" value="ESO04174.1"/>
    <property type="molecule type" value="Genomic_DNA"/>
</dbReference>
<reference evidence="2 4" key="2">
    <citation type="journal article" date="2013" name="Nature">
        <title>Insights into bilaterian evolution from three spiralian genomes.</title>
        <authorList>
            <person name="Simakov O."/>
            <person name="Marletaz F."/>
            <person name="Cho S.J."/>
            <person name="Edsinger-Gonzales E."/>
            <person name="Havlak P."/>
            <person name="Hellsten U."/>
            <person name="Kuo D.H."/>
            <person name="Larsson T."/>
            <person name="Lv J."/>
            <person name="Arendt D."/>
            <person name="Savage R."/>
            <person name="Osoegawa K."/>
            <person name="de Jong P."/>
            <person name="Grimwood J."/>
            <person name="Chapman J.A."/>
            <person name="Shapiro H."/>
            <person name="Aerts A."/>
            <person name="Otillar R.P."/>
            <person name="Terry A.Y."/>
            <person name="Boore J.L."/>
            <person name="Grigoriev I.V."/>
            <person name="Lindberg D.R."/>
            <person name="Seaver E.C."/>
            <person name="Weisblat D.A."/>
            <person name="Putnam N.H."/>
            <person name="Rokhsar D.S."/>
        </authorList>
    </citation>
    <scope>NUCLEOTIDE SEQUENCE</scope>
</reference>
<protein>
    <submittedName>
        <fullName evidence="2 3">Uncharacterized protein</fullName>
    </submittedName>
</protein>
<dbReference type="GeneID" id="20204060"/>
<sequence>MSRLVDNCQFLAWNTDNLKNHMQTKHELGEKNSVQFARNMRAPTTPCSTTTPPDEPLRSEFHKCKTCGASYKCLYQLKRHLTKYPSHVTTTDSRFQGSKAPKTEFYK</sequence>
<evidence type="ECO:0000256" key="1">
    <source>
        <dbReference type="SAM" id="MobiDB-lite"/>
    </source>
</evidence>